<feature type="compositionally biased region" description="Polar residues" evidence="1">
    <location>
        <begin position="24"/>
        <end position="39"/>
    </location>
</feature>
<feature type="region of interest" description="Disordered" evidence="1">
    <location>
        <begin position="224"/>
        <end position="256"/>
    </location>
</feature>
<organism evidence="3">
    <name type="scientific">Toxoplasma gondii (strain ATCC 50861 / VEG)</name>
    <dbReference type="NCBI Taxonomy" id="432359"/>
    <lineage>
        <taxon>Eukaryota</taxon>
        <taxon>Sar</taxon>
        <taxon>Alveolata</taxon>
        <taxon>Apicomplexa</taxon>
        <taxon>Conoidasida</taxon>
        <taxon>Coccidia</taxon>
        <taxon>Eucoccidiorida</taxon>
        <taxon>Eimeriorina</taxon>
        <taxon>Sarcocystidae</taxon>
        <taxon>Toxoplasma</taxon>
    </lineage>
</organism>
<accession>A0A0F7UUU8</accession>
<name>A0A0F7UUU8_TOXGV</name>
<dbReference type="InterPro" id="IPR013584">
    <property type="entry name" value="RAP"/>
</dbReference>
<evidence type="ECO:0000313" key="3">
    <source>
        <dbReference type="EMBL" id="CEL72812.1"/>
    </source>
</evidence>
<reference evidence="3" key="1">
    <citation type="journal article" date="2015" name="PLoS ONE">
        <title>Comprehensive Evaluation of Toxoplasma gondii VEG and Neospora caninum LIV Genomes with Tachyzoite Stage Transcriptome and Proteome Defines Novel Transcript Features.</title>
        <authorList>
            <person name="Ramaprasad A."/>
            <person name="Mourier T."/>
            <person name="Naeem R."/>
            <person name="Malas T.B."/>
            <person name="Moussa E."/>
            <person name="Panigrahi A."/>
            <person name="Vermont S.J."/>
            <person name="Otto T.D."/>
            <person name="Wastling J."/>
            <person name="Pain A."/>
        </authorList>
    </citation>
    <scope>NUCLEOTIDE SEQUENCE</scope>
    <source>
        <strain evidence="3">VEG</strain>
    </source>
</reference>
<sequence>MATFRLTYSGRPFSGLANLGGTSCSSSWPHLGRVSSTAQSSRRVSSAALSSAASSDSSPPVVSPVSLSPSSSSSADLSPVASASVPPLSNSSSCVLSSPAACASPCPSSSSSRSFPLGIKQTLPRHILRATGDQPSSSSSMSALAAKPPKSPCSLSVDTCKDSSPSELVVYERRDGKRWVHRHQLSLYLSHAVGLGYFRAQFEDSSVTPAAVFDCLSHLVRPPVHAARSEEDEGDEGGERRQNKQVDGAPDGDGERVTAQDLSEFMKNCVASRYRDVDVLDVVTDVLSALLIGSADLPLLVDIASSCIALSLLRPKLFTAIASRLLVLLPPAPASGSSPLDAAALSPRQAVRLVESFSHQRFRHPDVLPLLFLSLSPSLPFLSPRLACRLLHAVAGLGACAAPAETVQLLLSRVASGLGDCVGRPGCESETHCQTATGDHRMIQQTSDLPESEFLEKQIQGQKLQPQLALADLTKATHALLLLEIELEQKPLLESLLTAMAPEIFDRPVEFWSSSPAGPSLHRQGNLIHVRLLLIRTALRHLHRDTIYNSLPTMVRQAFRRLHRIEITSPPRSPTHFVTRMSALLTRLRIAHFCYAIRGPLVFDVLERDRPIVWQCNTADRFYVNSAEKTTAVKLQERITQAMGLKVGNCEYWQWMKMKRKRTRLEYIRMQRYYILKDRRQHDPDFEGWTLPLVHHMHRRNRLHYDYYFPNYTPLSRVEY</sequence>
<proteinExistence type="predicted"/>
<dbReference type="PROSITE" id="PS51257">
    <property type="entry name" value="PROKAR_LIPOPROTEIN"/>
    <property type="match status" value="1"/>
</dbReference>
<dbReference type="Pfam" id="PF08373">
    <property type="entry name" value="RAP"/>
    <property type="match status" value="1"/>
</dbReference>
<evidence type="ECO:0000259" key="2">
    <source>
        <dbReference type="PROSITE" id="PS51286"/>
    </source>
</evidence>
<protein>
    <submittedName>
        <fullName evidence="3">RAP domain-containing protein</fullName>
    </submittedName>
</protein>
<dbReference type="PROSITE" id="PS51286">
    <property type="entry name" value="RAP"/>
    <property type="match status" value="1"/>
</dbReference>
<feature type="domain" description="RAP" evidence="2">
    <location>
        <begin position="612"/>
        <end position="670"/>
    </location>
</feature>
<feature type="compositionally biased region" description="Low complexity" evidence="1">
    <location>
        <begin position="40"/>
        <end position="82"/>
    </location>
</feature>
<gene>
    <name evidence="3" type="ORF">BN1205_034910</name>
</gene>
<feature type="region of interest" description="Disordered" evidence="1">
    <location>
        <begin position="130"/>
        <end position="158"/>
    </location>
</feature>
<evidence type="ECO:0000256" key="1">
    <source>
        <dbReference type="SAM" id="MobiDB-lite"/>
    </source>
</evidence>
<dbReference type="EMBL" id="LN714494">
    <property type="protein sequence ID" value="CEL72812.1"/>
    <property type="molecule type" value="Genomic_DNA"/>
</dbReference>
<feature type="region of interest" description="Disordered" evidence="1">
    <location>
        <begin position="24"/>
        <end position="82"/>
    </location>
</feature>
<dbReference type="AlphaFoldDB" id="A0A0F7UUU8"/>
<feature type="compositionally biased region" description="Low complexity" evidence="1">
    <location>
        <begin position="135"/>
        <end position="154"/>
    </location>
</feature>